<evidence type="ECO:0000256" key="5">
    <source>
        <dbReference type="ARBA" id="ARBA00023163"/>
    </source>
</evidence>
<dbReference type="OrthoDB" id="9790442at2"/>
<dbReference type="PROSITE" id="PS50110">
    <property type="entry name" value="RESPONSE_REGULATORY"/>
    <property type="match status" value="1"/>
</dbReference>
<dbReference type="InterPro" id="IPR001867">
    <property type="entry name" value="OmpR/PhoB-type_DNA-bd"/>
</dbReference>
<evidence type="ECO:0000313" key="11">
    <source>
        <dbReference type="Proteomes" id="UP000031408"/>
    </source>
</evidence>
<dbReference type="Pfam" id="PF00486">
    <property type="entry name" value="Trans_reg_C"/>
    <property type="match status" value="1"/>
</dbReference>
<comment type="caution">
    <text evidence="10">The sequence shown here is derived from an EMBL/GenBank/DDBJ whole genome shotgun (WGS) entry which is preliminary data.</text>
</comment>
<dbReference type="GO" id="GO:0000156">
    <property type="term" value="F:phosphorelay response regulator activity"/>
    <property type="evidence" value="ECO:0007669"/>
    <property type="project" value="TreeGrafter"/>
</dbReference>
<name>A0A0C1IQR4_9BACT</name>
<dbReference type="InterPro" id="IPR011006">
    <property type="entry name" value="CheY-like_superfamily"/>
</dbReference>
<feature type="DNA-binding region" description="OmpR/PhoB-type" evidence="7">
    <location>
        <begin position="124"/>
        <end position="224"/>
    </location>
</feature>
<dbReference type="GO" id="GO:0000976">
    <property type="term" value="F:transcription cis-regulatory region binding"/>
    <property type="evidence" value="ECO:0007669"/>
    <property type="project" value="TreeGrafter"/>
</dbReference>
<dbReference type="Pfam" id="PF00072">
    <property type="entry name" value="Response_reg"/>
    <property type="match status" value="1"/>
</dbReference>
<keyword evidence="11" id="KW-1185">Reference proteome</keyword>
<dbReference type="InterPro" id="IPR001789">
    <property type="entry name" value="Sig_transdc_resp-reg_receiver"/>
</dbReference>
<dbReference type="InterPro" id="IPR036388">
    <property type="entry name" value="WH-like_DNA-bd_sf"/>
</dbReference>
<evidence type="ECO:0000256" key="6">
    <source>
        <dbReference type="PROSITE-ProRule" id="PRU00169"/>
    </source>
</evidence>
<dbReference type="PANTHER" id="PTHR48111:SF22">
    <property type="entry name" value="REGULATOR OF RPOS"/>
    <property type="match status" value="1"/>
</dbReference>
<evidence type="ECO:0000256" key="3">
    <source>
        <dbReference type="ARBA" id="ARBA00023015"/>
    </source>
</evidence>
<dbReference type="STRING" id="1349421.OI18_01150"/>
<dbReference type="RefSeq" id="WP_039136631.1">
    <property type="nucleotide sequence ID" value="NZ_JSVC01000001.1"/>
</dbReference>
<evidence type="ECO:0000256" key="7">
    <source>
        <dbReference type="PROSITE-ProRule" id="PRU01091"/>
    </source>
</evidence>
<dbReference type="SMART" id="SM00448">
    <property type="entry name" value="REC"/>
    <property type="match status" value="1"/>
</dbReference>
<dbReference type="Gene3D" id="6.10.250.690">
    <property type="match status" value="1"/>
</dbReference>
<proteinExistence type="predicted"/>
<dbReference type="SMART" id="SM00862">
    <property type="entry name" value="Trans_reg_C"/>
    <property type="match status" value="1"/>
</dbReference>
<dbReference type="GO" id="GO:0005829">
    <property type="term" value="C:cytosol"/>
    <property type="evidence" value="ECO:0007669"/>
    <property type="project" value="TreeGrafter"/>
</dbReference>
<protein>
    <submittedName>
        <fullName evidence="10">Transcriptional regulator</fullName>
    </submittedName>
</protein>
<keyword evidence="2" id="KW-0902">Two-component regulatory system</keyword>
<dbReference type="PANTHER" id="PTHR48111">
    <property type="entry name" value="REGULATOR OF RPOS"/>
    <property type="match status" value="1"/>
</dbReference>
<dbReference type="GO" id="GO:0006355">
    <property type="term" value="P:regulation of DNA-templated transcription"/>
    <property type="evidence" value="ECO:0007669"/>
    <property type="project" value="InterPro"/>
</dbReference>
<dbReference type="EMBL" id="JSVC01000001">
    <property type="protein sequence ID" value="KIC96525.1"/>
    <property type="molecule type" value="Genomic_DNA"/>
</dbReference>
<keyword evidence="4 7" id="KW-0238">DNA-binding</keyword>
<dbReference type="GO" id="GO:0032993">
    <property type="term" value="C:protein-DNA complex"/>
    <property type="evidence" value="ECO:0007669"/>
    <property type="project" value="TreeGrafter"/>
</dbReference>
<keyword evidence="5" id="KW-0804">Transcription</keyword>
<reference evidence="10 11" key="1">
    <citation type="submission" date="2014-11" db="EMBL/GenBank/DDBJ databases">
        <title>Genome sequence of Flavihumibacter solisilvae 3-3.</title>
        <authorList>
            <person name="Zhou G."/>
            <person name="Li M."/>
            <person name="Wang G."/>
        </authorList>
    </citation>
    <scope>NUCLEOTIDE SEQUENCE [LARGE SCALE GENOMIC DNA]</scope>
    <source>
        <strain evidence="10 11">3-3</strain>
    </source>
</reference>
<dbReference type="InterPro" id="IPR039420">
    <property type="entry name" value="WalR-like"/>
</dbReference>
<dbReference type="CDD" id="cd00383">
    <property type="entry name" value="trans_reg_C"/>
    <property type="match status" value="1"/>
</dbReference>
<dbReference type="Gene3D" id="1.10.10.10">
    <property type="entry name" value="Winged helix-like DNA-binding domain superfamily/Winged helix DNA-binding domain"/>
    <property type="match status" value="1"/>
</dbReference>
<dbReference type="Proteomes" id="UP000031408">
    <property type="component" value="Unassembled WGS sequence"/>
</dbReference>
<evidence type="ECO:0000313" key="10">
    <source>
        <dbReference type="EMBL" id="KIC96525.1"/>
    </source>
</evidence>
<accession>A0A0C1IQR4</accession>
<dbReference type="AlphaFoldDB" id="A0A0C1IQR4"/>
<organism evidence="10 11">
    <name type="scientific">Flavihumibacter solisilvae</name>
    <dbReference type="NCBI Taxonomy" id="1349421"/>
    <lineage>
        <taxon>Bacteria</taxon>
        <taxon>Pseudomonadati</taxon>
        <taxon>Bacteroidota</taxon>
        <taxon>Chitinophagia</taxon>
        <taxon>Chitinophagales</taxon>
        <taxon>Chitinophagaceae</taxon>
        <taxon>Flavihumibacter</taxon>
    </lineage>
</organism>
<keyword evidence="1 6" id="KW-0597">Phosphoprotein</keyword>
<feature type="modified residue" description="4-aspartylphosphate" evidence="6">
    <location>
        <position position="51"/>
    </location>
</feature>
<dbReference type="PROSITE" id="PS51755">
    <property type="entry name" value="OMPR_PHOB"/>
    <property type="match status" value="1"/>
</dbReference>
<dbReference type="SUPFAM" id="SSF52172">
    <property type="entry name" value="CheY-like"/>
    <property type="match status" value="1"/>
</dbReference>
<evidence type="ECO:0000256" key="2">
    <source>
        <dbReference type="ARBA" id="ARBA00023012"/>
    </source>
</evidence>
<feature type="domain" description="OmpR/PhoB-type" evidence="9">
    <location>
        <begin position="124"/>
        <end position="224"/>
    </location>
</feature>
<gene>
    <name evidence="10" type="ORF">OI18_01150</name>
</gene>
<sequence>MKVLIVEDERALAIEMVDFLKKAFFLCDVAYTAKQANLMIEDNVYDFILLDLGLPDNDGLNVLKEAKKYHPDAAYIILTARGNLEDRIKGLDLGADDYMAKPFSLLELQSRMQAITRRKSGLNDTLVPLGDFSIDLRKRLVFYGKSDIELSKKEFDLLSYMLLHRNRPLTRMQLSEHIWGNFSDDDYDSNYIDVHIKNIRKKLSIHAPVDWLETIRGIGYKIKLHN</sequence>
<dbReference type="Gene3D" id="3.40.50.2300">
    <property type="match status" value="1"/>
</dbReference>
<evidence type="ECO:0000259" key="8">
    <source>
        <dbReference type="PROSITE" id="PS50110"/>
    </source>
</evidence>
<feature type="domain" description="Response regulatory" evidence="8">
    <location>
        <begin position="2"/>
        <end position="116"/>
    </location>
</feature>
<keyword evidence="3" id="KW-0805">Transcription regulation</keyword>
<evidence type="ECO:0000256" key="4">
    <source>
        <dbReference type="ARBA" id="ARBA00023125"/>
    </source>
</evidence>
<evidence type="ECO:0000259" key="9">
    <source>
        <dbReference type="PROSITE" id="PS51755"/>
    </source>
</evidence>
<evidence type="ECO:0000256" key="1">
    <source>
        <dbReference type="ARBA" id="ARBA00022553"/>
    </source>
</evidence>